<accession>A0ABY6JHF3</accession>
<dbReference type="InterPro" id="IPR026269">
    <property type="entry name" value="DmsD-type"/>
</dbReference>
<dbReference type="InterPro" id="IPR036411">
    <property type="entry name" value="TorD-like_sf"/>
</dbReference>
<dbReference type="PANTHER" id="PTHR34227:SF12">
    <property type="entry name" value="CHAPERONE PROTEIN YCDY"/>
    <property type="match status" value="1"/>
</dbReference>
<keyword evidence="3" id="KW-1185">Reference proteome</keyword>
<dbReference type="Proteomes" id="UP001156318">
    <property type="component" value="Chromosome"/>
</dbReference>
<dbReference type="RefSeq" id="WP_264385840.1">
    <property type="nucleotide sequence ID" value="NZ_CP074352.1"/>
</dbReference>
<evidence type="ECO:0000313" key="2">
    <source>
        <dbReference type="EMBL" id="UYU33262.1"/>
    </source>
</evidence>
<keyword evidence="1" id="KW-0143">Chaperone</keyword>
<proteinExistence type="predicted"/>
<gene>
    <name evidence="2" type="ORF">KFZ77_07070</name>
</gene>
<protein>
    <submittedName>
        <fullName evidence="2">Molecular chaperone</fullName>
    </submittedName>
</protein>
<dbReference type="EMBL" id="CP074352">
    <property type="protein sequence ID" value="UYU33262.1"/>
    <property type="molecule type" value="Genomic_DNA"/>
</dbReference>
<dbReference type="SUPFAM" id="SSF89155">
    <property type="entry name" value="TorD-like"/>
    <property type="match status" value="1"/>
</dbReference>
<reference evidence="2 3" key="1">
    <citation type="submission" date="2021-05" db="EMBL/GenBank/DDBJ databases">
        <title>Isolation, identification, and the growth promoting effects of Pantoea dispersa strain YSD J2 from the aboveground leaves of Cyperus esculentus L.Var. Sativus.</title>
        <authorList>
            <person name="Wang S."/>
            <person name="Tang X.M."/>
            <person name="Huang Y.N."/>
        </authorList>
    </citation>
    <scope>NUCLEOTIDE SEQUENCE [LARGE SCALE GENOMIC DNA]</scope>
    <source>
        <strain evidence="3">YSD YN2</strain>
    </source>
</reference>
<name>A0ABY6JHF3_9ENTR</name>
<dbReference type="Gene3D" id="1.10.3480.10">
    <property type="entry name" value="TorD-like"/>
    <property type="match status" value="1"/>
</dbReference>
<dbReference type="InterPro" id="IPR050289">
    <property type="entry name" value="TorD/DmsD_chaperones"/>
</dbReference>
<evidence type="ECO:0000256" key="1">
    <source>
        <dbReference type="ARBA" id="ARBA00023186"/>
    </source>
</evidence>
<dbReference type="InterPro" id="IPR020945">
    <property type="entry name" value="DMSO/NO3_reduct_chaperone"/>
</dbReference>
<dbReference type="PANTHER" id="PTHR34227">
    <property type="entry name" value="CHAPERONE PROTEIN YCDY"/>
    <property type="match status" value="1"/>
</dbReference>
<sequence length="189" mass="21062">MNEFSMICRVLGSLYYRQPQDPLLAPLLAAIREGKLAQSWPLEQDGLLERLQNSVDDSNVAADYAALFVGADCRVSPFRSAWLDDAPESEVKAFLTERGMPMGSTPADHFGFLLLAASWLEDNAAEDESEALETLFAEFLLPWCGTFLGKVEAHATTPYWRTLALLTREALGAMWDELEEEGEQPESQE</sequence>
<organism evidence="2 3">
    <name type="scientific">Siccibacter colletis</name>
    <dbReference type="NCBI Taxonomy" id="1505757"/>
    <lineage>
        <taxon>Bacteria</taxon>
        <taxon>Pseudomonadati</taxon>
        <taxon>Pseudomonadota</taxon>
        <taxon>Gammaproteobacteria</taxon>
        <taxon>Enterobacterales</taxon>
        <taxon>Enterobacteriaceae</taxon>
        <taxon>Siccibacter</taxon>
    </lineage>
</organism>
<dbReference type="PIRSF" id="PIRSF004690">
    <property type="entry name" value="DmsD"/>
    <property type="match status" value="1"/>
</dbReference>
<evidence type="ECO:0000313" key="3">
    <source>
        <dbReference type="Proteomes" id="UP001156318"/>
    </source>
</evidence>
<dbReference type="Pfam" id="PF02613">
    <property type="entry name" value="Nitrate_red_del"/>
    <property type="match status" value="1"/>
</dbReference>